<dbReference type="GO" id="GO:0007606">
    <property type="term" value="P:sensory perception of chemical stimulus"/>
    <property type="evidence" value="ECO:0007669"/>
    <property type="project" value="UniProtKB-ARBA"/>
</dbReference>
<dbReference type="GO" id="GO:0019236">
    <property type="term" value="P:response to pheromone"/>
    <property type="evidence" value="ECO:0007669"/>
    <property type="project" value="UniProtKB-KW"/>
</dbReference>
<dbReference type="FunFam" id="1.20.1070.10:FF:000051">
    <property type="entry name" value="Vomeronasal type-1 receptor"/>
    <property type="match status" value="1"/>
</dbReference>
<keyword evidence="10 12" id="KW-0675">Receptor</keyword>
<evidence type="ECO:0000259" key="13">
    <source>
        <dbReference type="PROSITE" id="PS50262"/>
    </source>
</evidence>
<feature type="transmembrane region" description="Helical" evidence="12">
    <location>
        <begin position="256"/>
        <end position="274"/>
    </location>
</feature>
<evidence type="ECO:0000256" key="1">
    <source>
        <dbReference type="ARBA" id="ARBA00003878"/>
    </source>
</evidence>
<keyword evidence="5 12" id="KW-0589">Pheromone response</keyword>
<dbReference type="Ensembl" id="ENSPSMT00000029061.1">
    <property type="protein sequence ID" value="ENSPSMP00000025077.1"/>
    <property type="gene ID" value="ENSPSMG00000017645.1"/>
</dbReference>
<dbReference type="SUPFAM" id="SSF81321">
    <property type="entry name" value="Family A G protein-coupled receptor-like"/>
    <property type="match status" value="1"/>
</dbReference>
<proteinExistence type="inferred from homology"/>
<evidence type="ECO:0000256" key="7">
    <source>
        <dbReference type="ARBA" id="ARBA00022989"/>
    </source>
</evidence>
<reference evidence="14" key="2">
    <citation type="submission" date="2025-09" db="UniProtKB">
        <authorList>
            <consortium name="Ensembl"/>
        </authorList>
    </citation>
    <scope>IDENTIFICATION</scope>
</reference>
<comment type="function">
    <text evidence="1">Putative pheromone receptor.</text>
</comment>
<feature type="transmembrane region" description="Helical" evidence="12">
    <location>
        <begin position="91"/>
        <end position="113"/>
    </location>
</feature>
<evidence type="ECO:0000256" key="2">
    <source>
        <dbReference type="ARBA" id="ARBA00004651"/>
    </source>
</evidence>
<evidence type="ECO:0000256" key="12">
    <source>
        <dbReference type="RuleBase" id="RU364061"/>
    </source>
</evidence>
<feature type="transmembrane region" description="Helical" evidence="12">
    <location>
        <begin position="49"/>
        <end position="71"/>
    </location>
</feature>
<evidence type="ECO:0000256" key="8">
    <source>
        <dbReference type="ARBA" id="ARBA00023040"/>
    </source>
</evidence>
<name>A0A8C9A755_PROSS</name>
<sequence>MSLYLRKSKTNAFYFQAGIGLIANTSLLFFHIFTLILDHRLKFSNLITCHLALIHIILLLIAVFLASPDLFESLNFGNDFKCKAFFYLNRVMRGLSICTTCLLSMLQAITICPSTSWLVRFKKKSTNLIFSYLVFSTVASSNVTQTNVLTVSKYCSLSSISYIVWSLSVMVPIITDVSFVGIMLLSSTYMVMLLFRHQKHSQYLRTASLSSKDSPEKRATQTILLLVSFFVVMYWVDLSISSSSSLLRAYDPVVLGVQKLVCNVYASVSPLYFIKIFSGRTVSHSTIL</sequence>
<comment type="subcellular location">
    <subcellularLocation>
        <location evidence="2 12">Cell membrane</location>
        <topology evidence="2 12">Multi-pass membrane protein</topology>
    </subcellularLocation>
</comment>
<organism evidence="14 15">
    <name type="scientific">Prolemur simus</name>
    <name type="common">Greater bamboo lemur</name>
    <name type="synonym">Hapalemur simus</name>
    <dbReference type="NCBI Taxonomy" id="1328070"/>
    <lineage>
        <taxon>Eukaryota</taxon>
        <taxon>Metazoa</taxon>
        <taxon>Chordata</taxon>
        <taxon>Craniata</taxon>
        <taxon>Vertebrata</taxon>
        <taxon>Euteleostomi</taxon>
        <taxon>Mammalia</taxon>
        <taxon>Eutheria</taxon>
        <taxon>Euarchontoglires</taxon>
        <taxon>Primates</taxon>
        <taxon>Strepsirrhini</taxon>
        <taxon>Lemuriformes</taxon>
        <taxon>Lemuridae</taxon>
        <taxon>Prolemur</taxon>
    </lineage>
</organism>
<keyword evidence="6 12" id="KW-0812">Transmembrane</keyword>
<keyword evidence="7 12" id="KW-1133">Transmembrane helix</keyword>
<feature type="domain" description="G-protein coupled receptors family 1 profile" evidence="13">
    <location>
        <begin position="23"/>
        <end position="273"/>
    </location>
</feature>
<evidence type="ECO:0000256" key="3">
    <source>
        <dbReference type="ARBA" id="ARBA00010663"/>
    </source>
</evidence>
<dbReference type="InterPro" id="IPR004072">
    <property type="entry name" value="Vmron_rcpt_1"/>
</dbReference>
<evidence type="ECO:0000256" key="10">
    <source>
        <dbReference type="ARBA" id="ARBA00023170"/>
    </source>
</evidence>
<dbReference type="InterPro" id="IPR017452">
    <property type="entry name" value="GPCR_Rhodpsn_7TM"/>
</dbReference>
<dbReference type="GeneTree" id="ENSGT01030000234553"/>
<evidence type="ECO:0000256" key="9">
    <source>
        <dbReference type="ARBA" id="ARBA00023136"/>
    </source>
</evidence>
<dbReference type="PROSITE" id="PS50262">
    <property type="entry name" value="G_PROTEIN_RECEP_F1_2"/>
    <property type="match status" value="1"/>
</dbReference>
<dbReference type="GO" id="GO:0016503">
    <property type="term" value="F:pheromone receptor activity"/>
    <property type="evidence" value="ECO:0007669"/>
    <property type="project" value="InterPro"/>
</dbReference>
<dbReference type="Gene3D" id="1.20.1070.10">
    <property type="entry name" value="Rhodopsin 7-helix transmembrane proteins"/>
    <property type="match status" value="1"/>
</dbReference>
<keyword evidence="8 12" id="KW-0297">G-protein coupled receptor</keyword>
<feature type="transmembrane region" description="Helical" evidence="12">
    <location>
        <begin position="12"/>
        <end position="37"/>
    </location>
</feature>
<dbReference type="GO" id="GO:0005886">
    <property type="term" value="C:plasma membrane"/>
    <property type="evidence" value="ECO:0007669"/>
    <property type="project" value="UniProtKB-SubCell"/>
</dbReference>
<dbReference type="Proteomes" id="UP000694414">
    <property type="component" value="Unplaced"/>
</dbReference>
<keyword evidence="9 12" id="KW-0472">Membrane</keyword>
<evidence type="ECO:0000256" key="4">
    <source>
        <dbReference type="ARBA" id="ARBA00022475"/>
    </source>
</evidence>
<evidence type="ECO:0000256" key="11">
    <source>
        <dbReference type="ARBA" id="ARBA00023224"/>
    </source>
</evidence>
<reference evidence="14" key="1">
    <citation type="submission" date="2025-08" db="UniProtKB">
        <authorList>
            <consortium name="Ensembl"/>
        </authorList>
    </citation>
    <scope>IDENTIFICATION</scope>
</reference>
<protein>
    <recommendedName>
        <fullName evidence="12">Vomeronasal type-1 receptor</fullName>
    </recommendedName>
</protein>
<accession>A0A8C9A755</accession>
<feature type="transmembrane region" description="Helical" evidence="12">
    <location>
        <begin position="125"/>
        <end position="143"/>
    </location>
</feature>
<dbReference type="Pfam" id="PF03402">
    <property type="entry name" value="V1R"/>
    <property type="match status" value="1"/>
</dbReference>
<keyword evidence="15" id="KW-1185">Reference proteome</keyword>
<keyword evidence="11 12" id="KW-0807">Transducer</keyword>
<evidence type="ECO:0000256" key="6">
    <source>
        <dbReference type="ARBA" id="ARBA00022692"/>
    </source>
</evidence>
<feature type="transmembrane region" description="Helical" evidence="12">
    <location>
        <begin position="163"/>
        <end position="195"/>
    </location>
</feature>
<comment type="similarity">
    <text evidence="3 12">Belongs to the G-protein coupled receptor 1 family.</text>
</comment>
<evidence type="ECO:0000313" key="15">
    <source>
        <dbReference type="Proteomes" id="UP000694414"/>
    </source>
</evidence>
<dbReference type="PANTHER" id="PTHR24062">
    <property type="entry name" value="VOMERONASAL TYPE-1 RECEPTOR"/>
    <property type="match status" value="1"/>
</dbReference>
<feature type="transmembrane region" description="Helical" evidence="12">
    <location>
        <begin position="219"/>
        <end position="236"/>
    </location>
</feature>
<evidence type="ECO:0000256" key="5">
    <source>
        <dbReference type="ARBA" id="ARBA00022507"/>
    </source>
</evidence>
<keyword evidence="4 12" id="KW-1003">Cell membrane</keyword>
<dbReference type="AlphaFoldDB" id="A0A8C9A755"/>
<evidence type="ECO:0000313" key="14">
    <source>
        <dbReference type="Ensembl" id="ENSPSMP00000025077.1"/>
    </source>
</evidence>